<name>A0A498DR33_9BACI</name>
<organism evidence="1 2">
    <name type="scientific">Oceanobacillus piezotolerans</name>
    <dbReference type="NCBI Taxonomy" id="2448030"/>
    <lineage>
        <taxon>Bacteria</taxon>
        <taxon>Bacillati</taxon>
        <taxon>Bacillota</taxon>
        <taxon>Bacilli</taxon>
        <taxon>Bacillales</taxon>
        <taxon>Bacillaceae</taxon>
        <taxon>Oceanobacillus</taxon>
    </lineage>
</organism>
<accession>A0A498DR33</accession>
<dbReference type="EMBL" id="RCHR01000002">
    <property type="protein sequence ID" value="RLL46929.1"/>
    <property type="molecule type" value="Genomic_DNA"/>
</dbReference>
<dbReference type="RefSeq" id="WP_121522180.1">
    <property type="nucleotide sequence ID" value="NZ_RCHR01000002.1"/>
</dbReference>
<protein>
    <submittedName>
        <fullName evidence="1">DUF3006 domain-containing protein</fullName>
    </submittedName>
</protein>
<gene>
    <name evidence="1" type="ORF">D8M04_06950</name>
</gene>
<dbReference type="Pfam" id="PF11213">
    <property type="entry name" value="DUF3006"/>
    <property type="match status" value="1"/>
</dbReference>
<keyword evidence="2" id="KW-1185">Reference proteome</keyword>
<evidence type="ECO:0000313" key="2">
    <source>
        <dbReference type="Proteomes" id="UP000270219"/>
    </source>
</evidence>
<dbReference type="InterPro" id="IPR021377">
    <property type="entry name" value="DUF3006"/>
</dbReference>
<dbReference type="AlphaFoldDB" id="A0A498DR33"/>
<reference evidence="1 2" key="1">
    <citation type="submission" date="2018-10" db="EMBL/GenBank/DDBJ databases">
        <title>Oceanobacillus sp. YLB-02 draft genome.</title>
        <authorList>
            <person name="Yu L."/>
        </authorList>
    </citation>
    <scope>NUCLEOTIDE SEQUENCE [LARGE SCALE GENOMIC DNA]</scope>
    <source>
        <strain evidence="1 2">YLB-02</strain>
    </source>
</reference>
<comment type="caution">
    <text evidence="1">The sequence shown here is derived from an EMBL/GenBank/DDBJ whole genome shotgun (WGS) entry which is preliminary data.</text>
</comment>
<dbReference type="Proteomes" id="UP000270219">
    <property type="component" value="Unassembled WGS sequence"/>
</dbReference>
<sequence>MLKTIWVMAFTLFLCSVFWSILTLKEIPNDETHYGTYAHIIYTKGVLDRLEGEHAIILLETVNEEMIVHKSRLPYRSKEETWFYIKKRDGAFRIIGIDNTQTILQKKRSLQLVQLAKYQELNEKMNIQ</sequence>
<proteinExistence type="predicted"/>
<evidence type="ECO:0000313" key="1">
    <source>
        <dbReference type="EMBL" id="RLL46929.1"/>
    </source>
</evidence>
<dbReference type="OrthoDB" id="2721934at2"/>